<comment type="caution">
    <text evidence="1">The sequence shown here is derived from an EMBL/GenBank/DDBJ whole genome shotgun (WGS) entry which is preliminary data.</text>
</comment>
<accession>A0ABW2X781</accession>
<evidence type="ECO:0000313" key="1">
    <source>
        <dbReference type="EMBL" id="MFD0627724.1"/>
    </source>
</evidence>
<proteinExistence type="predicted"/>
<sequence>MAYVLADGPHRLQGGFHVELGTGQQVAQGSTLGEGIAAQIDSRDHTAILADRLRRPVARITG</sequence>
<evidence type="ECO:0000313" key="2">
    <source>
        <dbReference type="Proteomes" id="UP001596915"/>
    </source>
</evidence>
<keyword evidence="2" id="KW-1185">Reference proteome</keyword>
<dbReference type="Proteomes" id="UP001596915">
    <property type="component" value="Unassembled WGS sequence"/>
</dbReference>
<protein>
    <submittedName>
        <fullName evidence="1">Uncharacterized protein</fullName>
    </submittedName>
</protein>
<reference evidence="2" key="1">
    <citation type="journal article" date="2019" name="Int. J. Syst. Evol. Microbiol.">
        <title>The Global Catalogue of Microorganisms (GCM) 10K type strain sequencing project: providing services to taxonomists for standard genome sequencing and annotation.</title>
        <authorList>
            <consortium name="The Broad Institute Genomics Platform"/>
            <consortium name="The Broad Institute Genome Sequencing Center for Infectious Disease"/>
            <person name="Wu L."/>
            <person name="Ma J."/>
        </authorList>
    </citation>
    <scope>NUCLEOTIDE SEQUENCE [LARGE SCALE GENOMIC DNA]</scope>
    <source>
        <strain evidence="2">JCM 12607</strain>
    </source>
</reference>
<dbReference type="EMBL" id="JBHTGL010000008">
    <property type="protein sequence ID" value="MFD0627724.1"/>
    <property type="molecule type" value="Genomic_DNA"/>
</dbReference>
<organism evidence="1 2">
    <name type="scientific">Streptomyces sanglieri</name>
    <dbReference type="NCBI Taxonomy" id="193460"/>
    <lineage>
        <taxon>Bacteria</taxon>
        <taxon>Bacillati</taxon>
        <taxon>Actinomycetota</taxon>
        <taxon>Actinomycetes</taxon>
        <taxon>Kitasatosporales</taxon>
        <taxon>Streptomycetaceae</taxon>
        <taxon>Streptomyces</taxon>
    </lineage>
</organism>
<name>A0ABW2X781_9ACTN</name>
<gene>
    <name evidence="1" type="ORF">ACFQ2K_38800</name>
</gene>